<evidence type="ECO:0000256" key="4">
    <source>
        <dbReference type="ARBA" id="ARBA00022917"/>
    </source>
</evidence>
<dbReference type="PANTHER" id="PTHR22594">
    <property type="entry name" value="ASPARTYL/LYSYL-TRNA SYNTHETASE"/>
    <property type="match status" value="1"/>
</dbReference>
<reference evidence="7 8" key="1">
    <citation type="submission" date="2019-06" db="EMBL/GenBank/DDBJ databases">
        <title>Micromonospora ordensis sp. nov., isolated from deep marine sediment.</title>
        <authorList>
            <person name="Veyisoglu A."/>
            <person name="Carro L."/>
            <person name="Klenk H.-P."/>
            <person name="Sahin N."/>
        </authorList>
    </citation>
    <scope>NUCLEOTIDE SEQUENCE [LARGE SCALE GENOMIC DNA]</scope>
    <source>
        <strain evidence="7 8">S2509</strain>
    </source>
</reference>
<name>A0A5C4QGA7_9ACTN</name>
<dbReference type="GO" id="GO:0006422">
    <property type="term" value="P:aspartyl-tRNA aminoacylation"/>
    <property type="evidence" value="ECO:0007669"/>
    <property type="project" value="TreeGrafter"/>
</dbReference>
<keyword evidence="5" id="KW-0030">Aminoacyl-tRNA synthetase</keyword>
<dbReference type="OrthoDB" id="3543468at2"/>
<keyword evidence="3" id="KW-0067">ATP-binding</keyword>
<feature type="domain" description="Aminoacyl-transfer RNA synthetases class-II family profile" evidence="6">
    <location>
        <begin position="91"/>
        <end position="311"/>
    </location>
</feature>
<proteinExistence type="predicted"/>
<dbReference type="GO" id="GO:0005524">
    <property type="term" value="F:ATP binding"/>
    <property type="evidence" value="ECO:0007669"/>
    <property type="project" value="UniProtKB-KW"/>
</dbReference>
<dbReference type="AlphaFoldDB" id="A0A5C4QGA7"/>
<evidence type="ECO:0000313" key="8">
    <source>
        <dbReference type="Proteomes" id="UP000306145"/>
    </source>
</evidence>
<dbReference type="PANTHER" id="PTHR22594:SF5">
    <property type="entry name" value="ASPARTATE--TRNA LIGASE, MITOCHONDRIAL"/>
    <property type="match status" value="1"/>
</dbReference>
<comment type="caution">
    <text evidence="7">The sequence shown here is derived from an EMBL/GenBank/DDBJ whole genome shotgun (WGS) entry which is preliminary data.</text>
</comment>
<dbReference type="GO" id="GO:0004815">
    <property type="term" value="F:aspartate-tRNA ligase activity"/>
    <property type="evidence" value="ECO:0007669"/>
    <property type="project" value="TreeGrafter"/>
</dbReference>
<evidence type="ECO:0000256" key="2">
    <source>
        <dbReference type="ARBA" id="ARBA00022741"/>
    </source>
</evidence>
<dbReference type="Gene3D" id="3.30.930.10">
    <property type="entry name" value="Bira Bifunctional Protein, Domain 2"/>
    <property type="match status" value="1"/>
</dbReference>
<accession>A0A5C4QGA7</accession>
<sequence>MTVINDLRSDWYGLIADLHDVVHTETVRYASAQGLKHLFLPITTRTVTCPTALGSDSEPVPVTVSGVHTYLADSMQFALEYGCRVAPGGCYTIMPSFRAEQPDETHLGQYTHSEAEIPGDLDALISYVTGYVKALSGAILDNVGGRLEAARGDVSHLIRMAEGAGFEQLTFEEAVARVADVDGTVRDEGAWRTLTRKGEQLLLDRVSEFLWVHHFDSLAVPFYQASSDDHFRIARGADLYFGIGEVVGSGERHTDADRLRKSMALHGVDEREYAWYVRMKQELPMLTSGFGMGVDRFLMWVLNHDDIRDLPLISRTDEPEDWPFAVVRP</sequence>
<keyword evidence="2" id="KW-0547">Nucleotide-binding</keyword>
<dbReference type="SUPFAM" id="SSF55681">
    <property type="entry name" value="Class II aaRS and biotin synthetases"/>
    <property type="match status" value="1"/>
</dbReference>
<keyword evidence="4" id="KW-0648">Protein biosynthesis</keyword>
<keyword evidence="1 7" id="KW-0436">Ligase</keyword>
<dbReference type="InterPro" id="IPR045864">
    <property type="entry name" value="aa-tRNA-synth_II/BPL/LPL"/>
</dbReference>
<dbReference type="Pfam" id="PF00152">
    <property type="entry name" value="tRNA-synt_2"/>
    <property type="match status" value="1"/>
</dbReference>
<dbReference type="EMBL" id="VDFY01000230">
    <property type="protein sequence ID" value="TNH23997.1"/>
    <property type="molecule type" value="Genomic_DNA"/>
</dbReference>
<dbReference type="InterPro" id="IPR004364">
    <property type="entry name" value="Aa-tRNA-synt_II"/>
</dbReference>
<evidence type="ECO:0000256" key="5">
    <source>
        <dbReference type="ARBA" id="ARBA00023146"/>
    </source>
</evidence>
<dbReference type="PROSITE" id="PS50862">
    <property type="entry name" value="AA_TRNA_LIGASE_II"/>
    <property type="match status" value="1"/>
</dbReference>
<evidence type="ECO:0000256" key="3">
    <source>
        <dbReference type="ARBA" id="ARBA00022840"/>
    </source>
</evidence>
<evidence type="ECO:0000259" key="6">
    <source>
        <dbReference type="PROSITE" id="PS50862"/>
    </source>
</evidence>
<keyword evidence="8" id="KW-1185">Reference proteome</keyword>
<dbReference type="InterPro" id="IPR006195">
    <property type="entry name" value="aa-tRNA-synth_II"/>
</dbReference>
<organism evidence="7 8">
    <name type="scientific">Micromonospora orduensis</name>
    <dbReference type="NCBI Taxonomy" id="1420891"/>
    <lineage>
        <taxon>Bacteria</taxon>
        <taxon>Bacillati</taxon>
        <taxon>Actinomycetota</taxon>
        <taxon>Actinomycetes</taxon>
        <taxon>Micromonosporales</taxon>
        <taxon>Micromonosporaceae</taxon>
        <taxon>Micromonospora</taxon>
    </lineage>
</organism>
<dbReference type="Proteomes" id="UP000306145">
    <property type="component" value="Unassembled WGS sequence"/>
</dbReference>
<gene>
    <name evidence="7" type="ORF">FHG89_26155</name>
</gene>
<evidence type="ECO:0000256" key="1">
    <source>
        <dbReference type="ARBA" id="ARBA00022598"/>
    </source>
</evidence>
<protein>
    <submittedName>
        <fullName evidence="7">Asparagine ligase</fullName>
    </submittedName>
</protein>
<evidence type="ECO:0000313" key="7">
    <source>
        <dbReference type="EMBL" id="TNH23997.1"/>
    </source>
</evidence>